<evidence type="ECO:0000313" key="2">
    <source>
        <dbReference type="Proteomes" id="UP000675881"/>
    </source>
</evidence>
<protein>
    <submittedName>
        <fullName evidence="1">(salmon louse) hypothetical protein</fullName>
    </submittedName>
</protein>
<evidence type="ECO:0000313" key="1">
    <source>
        <dbReference type="EMBL" id="CAF2802033.1"/>
    </source>
</evidence>
<proteinExistence type="predicted"/>
<name>A0A7R8CF08_LEPSM</name>
<dbReference type="SUPFAM" id="SSF57756">
    <property type="entry name" value="Retrovirus zinc finger-like domains"/>
    <property type="match status" value="1"/>
</dbReference>
<dbReference type="EMBL" id="HG994590">
    <property type="protein sequence ID" value="CAF2802033.1"/>
    <property type="molecule type" value="Genomic_DNA"/>
</dbReference>
<reference evidence="1" key="1">
    <citation type="submission" date="2021-02" db="EMBL/GenBank/DDBJ databases">
        <authorList>
            <person name="Bekaert M."/>
        </authorList>
    </citation>
    <scope>NUCLEOTIDE SEQUENCE</scope>
    <source>
        <strain evidence="1">IoA-00</strain>
    </source>
</reference>
<sequence length="224" mass="25998">MTVNGSFCYQKKKFGIKSIYVKYKCGWDPKLQCVVYSEVQKFETIKTEKAFRNETRVSRGLVYGGHTRCVQTTFERYRVIVACLHAGYTLKDIIECPANGKKCHFCDNRGHFKTECRKMKSNTNVPAKNQRMKVMEVAYILEARGRVRRATPTNRDDRSRLLPQLEMGECLAIQNPISRKWDTTCIIESVREKGRSYIVQGTNGETYLRNISFLKNRTQNLAKK</sequence>
<keyword evidence="2" id="KW-1185">Reference proteome</keyword>
<gene>
    <name evidence="1" type="ORF">LSAA_2945</name>
</gene>
<accession>A0A7R8CF08</accession>
<organism evidence="1 2">
    <name type="scientific">Lepeophtheirus salmonis</name>
    <name type="common">Salmon louse</name>
    <name type="synonym">Caligus salmonis</name>
    <dbReference type="NCBI Taxonomy" id="72036"/>
    <lineage>
        <taxon>Eukaryota</taxon>
        <taxon>Metazoa</taxon>
        <taxon>Ecdysozoa</taxon>
        <taxon>Arthropoda</taxon>
        <taxon>Crustacea</taxon>
        <taxon>Multicrustacea</taxon>
        <taxon>Hexanauplia</taxon>
        <taxon>Copepoda</taxon>
        <taxon>Siphonostomatoida</taxon>
        <taxon>Caligidae</taxon>
        <taxon>Lepeophtheirus</taxon>
    </lineage>
</organism>
<dbReference type="GO" id="GO:0008270">
    <property type="term" value="F:zinc ion binding"/>
    <property type="evidence" value="ECO:0007669"/>
    <property type="project" value="InterPro"/>
</dbReference>
<dbReference type="Proteomes" id="UP000675881">
    <property type="component" value="Chromosome 11"/>
</dbReference>
<dbReference type="GO" id="GO:0003676">
    <property type="term" value="F:nucleic acid binding"/>
    <property type="evidence" value="ECO:0007669"/>
    <property type="project" value="InterPro"/>
</dbReference>
<dbReference type="InterPro" id="IPR036875">
    <property type="entry name" value="Znf_CCHC_sf"/>
</dbReference>
<dbReference type="AlphaFoldDB" id="A0A7R8CF08"/>